<gene>
    <name evidence="2" type="ORF">CKO40_19160</name>
</gene>
<dbReference type="AlphaFoldDB" id="A0AAJ0U775"/>
<protein>
    <submittedName>
        <fullName evidence="2">DUF4857 domain-containing protein</fullName>
    </submittedName>
</protein>
<sequence>MTARLARWSLLLLTVFLLAVWWPLLKDLLFEYRYGKTDLFYSPVLERFVYKELLGEGHQFIYRDQDGTDYDRETFETLIPFIYYKNMELWGRLPLSLAGRSFDKAQIQAERQVLELDPVELPGHAPRIPLFPLFEANPGRARLRFPEDIMRPGERLAFINSDANRLDPELTRRFTAALTEAGFAWPVQDTFGRVSILKAFDAGYFLLDHAGDLFQLRRVDGVPEVTPVPLPEGLAVRHVKVAENKRGEYLGLVLSRDDRLFLLAQDEARRSAAGLIPLALPGYEPDRMALKILFNPLYRTAIYSDQREIKAVAMDKGFEPIASYDRTMAMAEPRLVDRVWEALVPFSLDLRDPNGRYLRLSLDVHGPLALPGIGLALVLAWLLLRQRGLHLPSMLPTLLLVGLTGLYGLIAVALIPPEAPHGAAGADRRLGRAPVPGAANA</sequence>
<keyword evidence="1" id="KW-0812">Transmembrane</keyword>
<feature type="transmembrane region" description="Helical" evidence="1">
    <location>
        <begin position="396"/>
        <end position="415"/>
    </location>
</feature>
<keyword evidence="3" id="KW-1185">Reference proteome</keyword>
<name>A0AAJ0U775_9GAMM</name>
<dbReference type="RefSeq" id="WP_200348059.1">
    <property type="nucleotide sequence ID" value="NZ_NRSJ01000045.1"/>
</dbReference>
<evidence type="ECO:0000256" key="1">
    <source>
        <dbReference type="SAM" id="Phobius"/>
    </source>
</evidence>
<feature type="transmembrane region" description="Helical" evidence="1">
    <location>
        <begin position="364"/>
        <end position="384"/>
    </location>
</feature>
<dbReference type="InterPro" id="IPR032333">
    <property type="entry name" value="DUF4857"/>
</dbReference>
<keyword evidence="1" id="KW-0472">Membrane</keyword>
<evidence type="ECO:0000313" key="2">
    <source>
        <dbReference type="EMBL" id="MBK1706605.1"/>
    </source>
</evidence>
<accession>A0AAJ0U775</accession>
<dbReference type="Pfam" id="PF16149">
    <property type="entry name" value="DUF4857"/>
    <property type="match status" value="1"/>
</dbReference>
<dbReference type="EMBL" id="NRSJ01000045">
    <property type="protein sequence ID" value="MBK1706605.1"/>
    <property type="molecule type" value="Genomic_DNA"/>
</dbReference>
<reference evidence="2" key="1">
    <citation type="submission" date="2017-08" db="EMBL/GenBank/DDBJ databases">
        <authorList>
            <person name="Imhoff J.F."/>
            <person name="Rahn T."/>
            <person name="Kuenzel S."/>
            <person name="Neulinger S.C."/>
        </authorList>
    </citation>
    <scope>NUCLEOTIDE SEQUENCE</scope>
    <source>
        <strain evidence="2">DSM 11080</strain>
    </source>
</reference>
<keyword evidence="1" id="KW-1133">Transmembrane helix</keyword>
<dbReference type="Proteomes" id="UP001296776">
    <property type="component" value="Unassembled WGS sequence"/>
</dbReference>
<evidence type="ECO:0000313" key="3">
    <source>
        <dbReference type="Proteomes" id="UP001296776"/>
    </source>
</evidence>
<comment type="caution">
    <text evidence="2">The sequence shown here is derived from an EMBL/GenBank/DDBJ whole genome shotgun (WGS) entry which is preliminary data.</text>
</comment>
<reference evidence="2" key="2">
    <citation type="journal article" date="2020" name="Microorganisms">
        <title>Osmotic Adaptation and Compatible Solute Biosynthesis of Phototrophic Bacteria as Revealed from Genome Analyses.</title>
        <authorList>
            <person name="Imhoff J.F."/>
            <person name="Rahn T."/>
            <person name="Kunzel S."/>
            <person name="Keller A."/>
            <person name="Neulinger S.C."/>
        </authorList>
    </citation>
    <scope>NUCLEOTIDE SEQUENCE</scope>
    <source>
        <strain evidence="2">DSM 11080</strain>
    </source>
</reference>
<organism evidence="2 3">
    <name type="scientific">Halochromatium glycolicum</name>
    <dbReference type="NCBI Taxonomy" id="85075"/>
    <lineage>
        <taxon>Bacteria</taxon>
        <taxon>Pseudomonadati</taxon>
        <taxon>Pseudomonadota</taxon>
        <taxon>Gammaproteobacteria</taxon>
        <taxon>Chromatiales</taxon>
        <taxon>Chromatiaceae</taxon>
        <taxon>Halochromatium</taxon>
    </lineage>
</organism>
<proteinExistence type="predicted"/>